<proteinExistence type="predicted"/>
<comment type="caution">
    <text evidence="1">The sequence shown here is derived from an EMBL/GenBank/DDBJ whole genome shotgun (WGS) entry which is preliminary data.</text>
</comment>
<dbReference type="PANTHER" id="PTHR46060">
    <property type="entry name" value="MARINER MOS1 TRANSPOSASE-LIKE PROTEIN"/>
    <property type="match status" value="1"/>
</dbReference>
<dbReference type="EMBL" id="JAJSOF020000033">
    <property type="protein sequence ID" value="KAJ4430454.1"/>
    <property type="molecule type" value="Genomic_DNA"/>
</dbReference>
<gene>
    <name evidence="1" type="ORF">ANN_22670</name>
</gene>
<dbReference type="Proteomes" id="UP001148838">
    <property type="component" value="Unassembled WGS sequence"/>
</dbReference>
<evidence type="ECO:0008006" key="3">
    <source>
        <dbReference type="Google" id="ProtNLM"/>
    </source>
</evidence>
<accession>A0ABQ8S8R6</accession>
<dbReference type="PANTHER" id="PTHR46060:SF1">
    <property type="entry name" value="MARINER MOS1 TRANSPOSASE-LIKE PROTEIN"/>
    <property type="match status" value="1"/>
</dbReference>
<name>A0ABQ8S8R6_PERAM</name>
<dbReference type="Pfam" id="PF01359">
    <property type="entry name" value="Transposase_1"/>
    <property type="match status" value="1"/>
</dbReference>
<dbReference type="InterPro" id="IPR052709">
    <property type="entry name" value="Transposase-MT_Hybrid"/>
</dbReference>
<evidence type="ECO:0000313" key="1">
    <source>
        <dbReference type="EMBL" id="KAJ4430454.1"/>
    </source>
</evidence>
<sequence>MFFFDQDGSLPIDVLQHGTTVNAQRYSQTLITLRQAIKSERPGKLTCGVILLQDNARPHTPNTIAALLQNFKWEILGHPPHSPYLSPCDYAIFGPLKRL</sequence>
<organism evidence="1 2">
    <name type="scientific">Periplaneta americana</name>
    <name type="common">American cockroach</name>
    <name type="synonym">Blatta americana</name>
    <dbReference type="NCBI Taxonomy" id="6978"/>
    <lineage>
        <taxon>Eukaryota</taxon>
        <taxon>Metazoa</taxon>
        <taxon>Ecdysozoa</taxon>
        <taxon>Arthropoda</taxon>
        <taxon>Hexapoda</taxon>
        <taxon>Insecta</taxon>
        <taxon>Pterygota</taxon>
        <taxon>Neoptera</taxon>
        <taxon>Polyneoptera</taxon>
        <taxon>Dictyoptera</taxon>
        <taxon>Blattodea</taxon>
        <taxon>Blattoidea</taxon>
        <taxon>Blattidae</taxon>
        <taxon>Blattinae</taxon>
        <taxon>Periplaneta</taxon>
    </lineage>
</organism>
<reference evidence="1 2" key="1">
    <citation type="journal article" date="2022" name="Allergy">
        <title>Genome assembly and annotation of Periplaneta americana reveal a comprehensive cockroach allergen profile.</title>
        <authorList>
            <person name="Wang L."/>
            <person name="Xiong Q."/>
            <person name="Saelim N."/>
            <person name="Wang L."/>
            <person name="Nong W."/>
            <person name="Wan A.T."/>
            <person name="Shi M."/>
            <person name="Liu X."/>
            <person name="Cao Q."/>
            <person name="Hui J.H.L."/>
            <person name="Sookrung N."/>
            <person name="Leung T.F."/>
            <person name="Tungtrongchitr A."/>
            <person name="Tsui S.K.W."/>
        </authorList>
    </citation>
    <scope>NUCLEOTIDE SEQUENCE [LARGE SCALE GENOMIC DNA]</scope>
    <source>
        <strain evidence="1">PWHHKU_190912</strain>
    </source>
</reference>
<dbReference type="Gene3D" id="3.30.420.10">
    <property type="entry name" value="Ribonuclease H-like superfamily/Ribonuclease H"/>
    <property type="match status" value="1"/>
</dbReference>
<dbReference type="InterPro" id="IPR001888">
    <property type="entry name" value="Transposase_1"/>
</dbReference>
<keyword evidence="2" id="KW-1185">Reference proteome</keyword>
<evidence type="ECO:0000313" key="2">
    <source>
        <dbReference type="Proteomes" id="UP001148838"/>
    </source>
</evidence>
<protein>
    <recommendedName>
        <fullName evidence="3">Mariner Mos1 transposase</fullName>
    </recommendedName>
</protein>
<dbReference type="InterPro" id="IPR036397">
    <property type="entry name" value="RNaseH_sf"/>
</dbReference>